<gene>
    <name evidence="11" type="ORF">AC230_03240</name>
</gene>
<feature type="domain" description="FAD dependent oxidoreductase" evidence="10">
    <location>
        <begin position="4"/>
        <end position="317"/>
    </location>
</feature>
<comment type="cofactor">
    <cofactor evidence="1 9">
        <name>FAD</name>
        <dbReference type="ChEBI" id="CHEBI:57692"/>
    </cofactor>
</comment>
<evidence type="ECO:0000256" key="6">
    <source>
        <dbReference type="ARBA" id="ARBA00039101"/>
    </source>
</evidence>
<evidence type="ECO:0000256" key="2">
    <source>
        <dbReference type="ARBA" id="ARBA00006730"/>
    </source>
</evidence>
<evidence type="ECO:0000256" key="7">
    <source>
        <dbReference type="ARBA" id="ARBA00039751"/>
    </source>
</evidence>
<organism evidence="11 12">
    <name type="scientific">Streptomyces caatingaensis</name>
    <dbReference type="NCBI Taxonomy" id="1678637"/>
    <lineage>
        <taxon>Bacteria</taxon>
        <taxon>Bacillati</taxon>
        <taxon>Actinomycetota</taxon>
        <taxon>Actinomycetes</taxon>
        <taxon>Kitasatosporales</taxon>
        <taxon>Streptomycetaceae</taxon>
        <taxon>Streptomyces</taxon>
    </lineage>
</organism>
<accession>A0A0K9XLU9</accession>
<dbReference type="PANTHER" id="PTHR11530">
    <property type="entry name" value="D-AMINO ACID OXIDASE"/>
    <property type="match status" value="1"/>
</dbReference>
<protein>
    <recommendedName>
        <fullName evidence="7">D-amino-acid oxidase</fullName>
        <ecNumber evidence="6">1.4.3.3</ecNumber>
    </recommendedName>
</protein>
<evidence type="ECO:0000256" key="1">
    <source>
        <dbReference type="ARBA" id="ARBA00001974"/>
    </source>
</evidence>
<keyword evidence="4 9" id="KW-0274">FAD</keyword>
<feature type="binding site" evidence="9">
    <location>
        <begin position="40"/>
        <end position="41"/>
    </location>
    <ligand>
        <name>FAD</name>
        <dbReference type="ChEBI" id="CHEBI:57692"/>
    </ligand>
</feature>
<feature type="binding site" evidence="9">
    <location>
        <begin position="300"/>
        <end position="305"/>
    </location>
    <ligand>
        <name>FAD</name>
        <dbReference type="ChEBI" id="CHEBI:57692"/>
    </ligand>
</feature>
<evidence type="ECO:0000256" key="9">
    <source>
        <dbReference type="PIRSR" id="PIRSR000189-1"/>
    </source>
</evidence>
<dbReference type="GO" id="GO:0005737">
    <property type="term" value="C:cytoplasm"/>
    <property type="evidence" value="ECO:0007669"/>
    <property type="project" value="TreeGrafter"/>
</dbReference>
<dbReference type="PATRIC" id="fig|1678637.3.peg.712"/>
<dbReference type="InterPro" id="IPR006181">
    <property type="entry name" value="D-amino_acid_oxidase_CS"/>
</dbReference>
<comment type="caution">
    <text evidence="11">The sequence shown here is derived from an EMBL/GenBank/DDBJ whole genome shotgun (WGS) entry which is preliminary data.</text>
</comment>
<dbReference type="Pfam" id="PF01266">
    <property type="entry name" value="DAO"/>
    <property type="match status" value="1"/>
</dbReference>
<comment type="catalytic activity">
    <reaction evidence="8">
        <text>a D-alpha-amino acid + O2 + H2O = a 2-oxocarboxylate + H2O2 + NH4(+)</text>
        <dbReference type="Rhea" id="RHEA:21816"/>
        <dbReference type="ChEBI" id="CHEBI:15377"/>
        <dbReference type="ChEBI" id="CHEBI:15379"/>
        <dbReference type="ChEBI" id="CHEBI:16240"/>
        <dbReference type="ChEBI" id="CHEBI:28938"/>
        <dbReference type="ChEBI" id="CHEBI:35179"/>
        <dbReference type="ChEBI" id="CHEBI:59871"/>
        <dbReference type="EC" id="1.4.3.3"/>
    </reaction>
    <physiologicalReaction direction="left-to-right" evidence="8">
        <dbReference type="Rhea" id="RHEA:21817"/>
    </physiologicalReaction>
</comment>
<evidence type="ECO:0000256" key="3">
    <source>
        <dbReference type="ARBA" id="ARBA00022630"/>
    </source>
</evidence>
<dbReference type="GO" id="GO:0071949">
    <property type="term" value="F:FAD binding"/>
    <property type="evidence" value="ECO:0007669"/>
    <property type="project" value="InterPro"/>
</dbReference>
<dbReference type="GO" id="GO:0019478">
    <property type="term" value="P:D-amino acid catabolic process"/>
    <property type="evidence" value="ECO:0007669"/>
    <property type="project" value="TreeGrafter"/>
</dbReference>
<sequence length="323" mass="33619">MASDVIVVGSGVIGLTTAVLLAERGARVEVWTRETAAQTTSAVAGGLWWPYRIEPADRVAAWSLASLAVLTELARDPGGTGVRLTDGTEAGTSVAGLGAWARQVPGLRDAPPREVPKGWDRAVRARLPLVDMPAHLGYLQRRLGEAGGTVTLRPVNSLADAGRSAPVVVNCAGLGAGHLAADPHVHPVQGQLVVVENPGVTEWFAAATDDRAADTLYLLPQPYGLVLGGTARPHVWDRTPSPAVAQALIARCARVCPGLTASRVVAHRVGLRPARHRVRLEPDPRRLPGGALLVHNYGHGGAGVTASWGCAREAVELVLGAGA</sequence>
<feature type="binding site" evidence="9">
    <location>
        <position position="155"/>
    </location>
    <ligand>
        <name>FAD</name>
        <dbReference type="ChEBI" id="CHEBI:57692"/>
    </ligand>
</feature>
<dbReference type="SUPFAM" id="SSF51971">
    <property type="entry name" value="Nucleotide-binding domain"/>
    <property type="match status" value="1"/>
</dbReference>
<keyword evidence="5" id="KW-0560">Oxidoreductase</keyword>
<evidence type="ECO:0000256" key="4">
    <source>
        <dbReference type="ARBA" id="ARBA00022827"/>
    </source>
</evidence>
<feature type="binding site" evidence="9">
    <location>
        <position position="217"/>
    </location>
    <ligand>
        <name>D-dopa</name>
        <dbReference type="ChEBI" id="CHEBI:149689"/>
    </ligand>
</feature>
<name>A0A0K9XLU9_9ACTN</name>
<dbReference type="PROSITE" id="PS00677">
    <property type="entry name" value="DAO"/>
    <property type="match status" value="1"/>
</dbReference>
<dbReference type="AlphaFoldDB" id="A0A0K9XLU9"/>
<feature type="binding site" evidence="9">
    <location>
        <position position="272"/>
    </location>
    <ligand>
        <name>D-dopa</name>
        <dbReference type="ChEBI" id="CHEBI:149689"/>
    </ligand>
</feature>
<dbReference type="InterPro" id="IPR023209">
    <property type="entry name" value="DAO"/>
</dbReference>
<keyword evidence="12" id="KW-1185">Reference proteome</keyword>
<dbReference type="RefSeq" id="WP_049714375.1">
    <property type="nucleotide sequence ID" value="NZ_LFXA01000002.1"/>
</dbReference>
<proteinExistence type="inferred from homology"/>
<comment type="similarity">
    <text evidence="2">Belongs to the DAMOX/DASOX family.</text>
</comment>
<dbReference type="STRING" id="1678637.AC230_03240"/>
<dbReference type="PIRSF" id="PIRSF000189">
    <property type="entry name" value="D-aa_oxidase"/>
    <property type="match status" value="1"/>
</dbReference>
<dbReference type="EMBL" id="LFXA01000002">
    <property type="protein sequence ID" value="KNB53652.1"/>
    <property type="molecule type" value="Genomic_DNA"/>
</dbReference>
<dbReference type="EC" id="1.4.3.3" evidence="6"/>
<evidence type="ECO:0000256" key="5">
    <source>
        <dbReference type="ARBA" id="ARBA00023002"/>
    </source>
</evidence>
<evidence type="ECO:0000256" key="8">
    <source>
        <dbReference type="ARBA" id="ARBA00049547"/>
    </source>
</evidence>
<dbReference type="PANTHER" id="PTHR11530:SF11">
    <property type="entry name" value="D-ASPARTATE OXIDASE"/>
    <property type="match status" value="1"/>
</dbReference>
<dbReference type="Gene3D" id="3.40.50.720">
    <property type="entry name" value="NAD(P)-binding Rossmann-like Domain"/>
    <property type="match status" value="1"/>
</dbReference>
<feature type="binding site" evidence="9">
    <location>
        <position position="301"/>
    </location>
    <ligand>
        <name>D-dopa</name>
        <dbReference type="ChEBI" id="CHEBI:149689"/>
    </ligand>
</feature>
<reference evidence="12" key="1">
    <citation type="submission" date="2015-07" db="EMBL/GenBank/DDBJ databases">
        <title>Draft genome sequence of Streptomyces sp. CMAA 1322, a bacterium isolated from Caatinga biome, from dry forest semiarid of Brazil.</title>
        <authorList>
            <person name="Santos S.N."/>
            <person name="Gacesa R."/>
            <person name="Taketani R.G."/>
            <person name="Long P.F."/>
            <person name="Melo I.S."/>
        </authorList>
    </citation>
    <scope>NUCLEOTIDE SEQUENCE [LARGE SCALE GENOMIC DNA]</scope>
    <source>
        <strain evidence="12">CMAA 1322</strain>
    </source>
</reference>
<dbReference type="Proteomes" id="UP000037288">
    <property type="component" value="Unassembled WGS sequence"/>
</dbReference>
<evidence type="ECO:0000259" key="10">
    <source>
        <dbReference type="Pfam" id="PF01266"/>
    </source>
</evidence>
<dbReference type="InterPro" id="IPR006076">
    <property type="entry name" value="FAD-dep_OxRdtase"/>
</dbReference>
<dbReference type="SUPFAM" id="SSF54373">
    <property type="entry name" value="FAD-linked reductases, C-terminal domain"/>
    <property type="match status" value="1"/>
</dbReference>
<evidence type="ECO:0000313" key="12">
    <source>
        <dbReference type="Proteomes" id="UP000037288"/>
    </source>
</evidence>
<evidence type="ECO:0000313" key="11">
    <source>
        <dbReference type="EMBL" id="KNB53652.1"/>
    </source>
</evidence>
<dbReference type="Gene3D" id="3.30.9.10">
    <property type="entry name" value="D-Amino Acid Oxidase, subunit A, domain 2"/>
    <property type="match status" value="1"/>
</dbReference>
<dbReference type="GO" id="GO:0003884">
    <property type="term" value="F:D-amino-acid oxidase activity"/>
    <property type="evidence" value="ECO:0007669"/>
    <property type="project" value="UniProtKB-EC"/>
</dbReference>
<keyword evidence="3" id="KW-0285">Flavoprotein</keyword>